<dbReference type="Proteomes" id="UP000306378">
    <property type="component" value="Unassembled WGS sequence"/>
</dbReference>
<dbReference type="AlphaFoldDB" id="A0A5R8NFK2"/>
<proteinExistence type="predicted"/>
<accession>A0A5R8NFK2</accession>
<dbReference type="EMBL" id="VBUT01000010">
    <property type="protein sequence ID" value="TLF74501.1"/>
    <property type="molecule type" value="Genomic_DNA"/>
</dbReference>
<evidence type="ECO:0000313" key="2">
    <source>
        <dbReference type="Proteomes" id="UP000306378"/>
    </source>
</evidence>
<sequence length="142" mass="15538">MNFVLPDHDDTGLVEIVAPGVEWAVWAGLVDRLLADGYSVTLEQDGTPIAPTIERELFATSFDAGYCLTVGFRQQVWSSALFSETCVEFQGDSSMISTSEDIDAVVNFMRLVRDVAGVKVLLVPETISLSIAKPYFVVDVED</sequence>
<dbReference type="RefSeq" id="WP_138451366.1">
    <property type="nucleotide sequence ID" value="NZ_VBUT01000010.1"/>
</dbReference>
<organism evidence="1 2">
    <name type="scientific">Nocardia cyriacigeorgica</name>
    <dbReference type="NCBI Taxonomy" id="135487"/>
    <lineage>
        <taxon>Bacteria</taxon>
        <taxon>Bacillati</taxon>
        <taxon>Actinomycetota</taxon>
        <taxon>Actinomycetes</taxon>
        <taxon>Mycobacteriales</taxon>
        <taxon>Nocardiaceae</taxon>
        <taxon>Nocardia</taxon>
    </lineage>
</organism>
<protein>
    <submittedName>
        <fullName evidence="1">Uncharacterized protein</fullName>
    </submittedName>
</protein>
<reference evidence="1 2" key="1">
    <citation type="submission" date="2019-05" db="EMBL/GenBank/DDBJ databases">
        <title>Genomes sequences of two Nocardia cyriacigeorgica environmental isolates, type strains Nocardia asteroides ATCC 19247 and Nocardia cyriacigeorgica DSM 44484.</title>
        <authorList>
            <person name="Vautrin F."/>
            <person name="Bergeron E."/>
            <person name="Dubost A."/>
            <person name="Abrouk D."/>
            <person name="Rodriguez Nava V."/>
            <person name="Pujic P."/>
        </authorList>
    </citation>
    <scope>NUCLEOTIDE SEQUENCE [LARGE SCALE GENOMIC DNA]</scope>
    <source>
        <strain evidence="1 2">EML 446</strain>
    </source>
</reference>
<name>A0A5R8NFK2_9NOCA</name>
<comment type="caution">
    <text evidence="1">The sequence shown here is derived from an EMBL/GenBank/DDBJ whole genome shotgun (WGS) entry which is preliminary data.</text>
</comment>
<evidence type="ECO:0000313" key="1">
    <source>
        <dbReference type="EMBL" id="TLF74501.1"/>
    </source>
</evidence>
<gene>
    <name evidence="1" type="ORF">FEK34_24385</name>
</gene>